<dbReference type="STRING" id="53952.A0127_04560"/>
<feature type="transmembrane region" description="Helical" evidence="1">
    <location>
        <begin position="6"/>
        <end position="23"/>
    </location>
</feature>
<protein>
    <recommendedName>
        <fullName evidence="4">YhfC family intramembrane metalloprotease</fullName>
    </recommendedName>
</protein>
<dbReference type="EMBL" id="CP014750">
    <property type="protein sequence ID" value="AMQ18491.1"/>
    <property type="molecule type" value="Genomic_DNA"/>
</dbReference>
<feature type="transmembrane region" description="Helical" evidence="1">
    <location>
        <begin position="28"/>
        <end position="44"/>
    </location>
</feature>
<accession>A0A142CUN9</accession>
<keyword evidence="3" id="KW-1185">Reference proteome</keyword>
<dbReference type="AlphaFoldDB" id="A0A142CUN9"/>
<feature type="transmembrane region" description="Helical" evidence="1">
    <location>
        <begin position="205"/>
        <end position="225"/>
    </location>
</feature>
<reference evidence="3" key="1">
    <citation type="submission" date="2016-03" db="EMBL/GenBank/DDBJ databases">
        <authorList>
            <person name="Oger P.M."/>
        </authorList>
    </citation>
    <scope>NUCLEOTIDE SEQUENCE [LARGE SCALE GENOMIC DNA]</scope>
    <source>
        <strain evidence="3">OG-1</strain>
    </source>
</reference>
<gene>
    <name evidence="2" type="ORF">A0127_04560</name>
</gene>
<keyword evidence="1" id="KW-0812">Transmembrane</keyword>
<feature type="transmembrane region" description="Helical" evidence="1">
    <location>
        <begin position="64"/>
        <end position="83"/>
    </location>
</feature>
<keyword evidence="1" id="KW-1133">Transmembrane helix</keyword>
<organism evidence="2 3">
    <name type="scientific">Thermococcus peptonophilus</name>
    <dbReference type="NCBI Taxonomy" id="53952"/>
    <lineage>
        <taxon>Archaea</taxon>
        <taxon>Methanobacteriati</taxon>
        <taxon>Methanobacteriota</taxon>
        <taxon>Thermococci</taxon>
        <taxon>Thermococcales</taxon>
        <taxon>Thermococcaceae</taxon>
        <taxon>Thermococcus</taxon>
    </lineage>
</organism>
<proteinExistence type="predicted"/>
<dbReference type="OrthoDB" id="86194at2157"/>
<feature type="transmembrane region" description="Helical" evidence="1">
    <location>
        <begin position="148"/>
        <end position="165"/>
    </location>
</feature>
<dbReference type="RefSeq" id="WP_054840845.1">
    <property type="nucleotide sequence ID" value="NZ_CP014750.1"/>
</dbReference>
<keyword evidence="1" id="KW-0472">Membrane</keyword>
<feature type="transmembrane region" description="Helical" evidence="1">
    <location>
        <begin position="174"/>
        <end position="193"/>
    </location>
</feature>
<dbReference type="GeneID" id="27139792"/>
<dbReference type="Proteomes" id="UP000073604">
    <property type="component" value="Chromosome"/>
</dbReference>
<name>A0A142CUN9_9EURY</name>
<feature type="transmembrane region" description="Helical" evidence="1">
    <location>
        <begin position="104"/>
        <end position="128"/>
    </location>
</feature>
<evidence type="ECO:0000256" key="1">
    <source>
        <dbReference type="SAM" id="Phobius"/>
    </source>
</evidence>
<sequence>MYLPPFPLLGGILAWTTVYFLGFKKQKWAELILGAVAFILAMVIQNPIQQLPLLGIGIRSNADVIARGTAFTVGVAIWLGLVAGFVQEGVKYFFVKDRSPNDALFVGLGFGITEVLSVAVTPIIAVAVAGGKLDVPVLQALLSMVERYFAVLFHVGTTVYLAYASKNGLGGKGFLTMATLHGFVDTLAVYGQFLVLKSEELAMKFTIGLEVVFAVTATALIAYTLPLARIEEPDENKVIW</sequence>
<evidence type="ECO:0000313" key="2">
    <source>
        <dbReference type="EMBL" id="AMQ18491.1"/>
    </source>
</evidence>
<dbReference type="KEGG" id="tpep:A0127_04560"/>
<evidence type="ECO:0008006" key="4">
    <source>
        <dbReference type="Google" id="ProtNLM"/>
    </source>
</evidence>
<evidence type="ECO:0000313" key="3">
    <source>
        <dbReference type="Proteomes" id="UP000073604"/>
    </source>
</evidence>